<reference evidence="1" key="1">
    <citation type="submission" date="2020-04" db="EMBL/GenBank/DDBJ databases">
        <authorList>
            <person name="Alioto T."/>
            <person name="Alioto T."/>
            <person name="Gomez Garrido J."/>
        </authorList>
    </citation>
    <scope>NUCLEOTIDE SEQUENCE</scope>
    <source>
        <strain evidence="1">A484AB</strain>
    </source>
</reference>
<evidence type="ECO:0000313" key="1">
    <source>
        <dbReference type="EMBL" id="CAB4008337.1"/>
    </source>
</evidence>
<dbReference type="EMBL" id="CACRXK020006091">
    <property type="protein sequence ID" value="CAB4008337.1"/>
    <property type="molecule type" value="Genomic_DNA"/>
</dbReference>
<accession>A0A6S7HUV1</accession>
<gene>
    <name evidence="1" type="ORF">PACLA_8A039625</name>
</gene>
<comment type="caution">
    <text evidence="1">The sequence shown here is derived from an EMBL/GenBank/DDBJ whole genome shotgun (WGS) entry which is preliminary data.</text>
</comment>
<dbReference type="PANTHER" id="PTHR37984:SF5">
    <property type="entry name" value="PROTEIN NYNRIN-LIKE"/>
    <property type="match status" value="1"/>
</dbReference>
<keyword evidence="2" id="KW-1185">Reference proteome</keyword>
<feature type="non-terminal residue" evidence="1">
    <location>
        <position position="165"/>
    </location>
</feature>
<protein>
    <submittedName>
        <fullName evidence="1">Uncharacterized protein</fullName>
    </submittedName>
</protein>
<dbReference type="Proteomes" id="UP001152795">
    <property type="component" value="Unassembled WGS sequence"/>
</dbReference>
<evidence type="ECO:0000313" key="2">
    <source>
        <dbReference type="Proteomes" id="UP001152795"/>
    </source>
</evidence>
<dbReference type="OrthoDB" id="5964945at2759"/>
<dbReference type="AlphaFoldDB" id="A0A6S7HUV1"/>
<dbReference type="PANTHER" id="PTHR37984">
    <property type="entry name" value="PROTEIN CBG26694"/>
    <property type="match status" value="1"/>
</dbReference>
<sequence length="165" mass="18814">MLYHYEIIYRQGKDDANPADFISRHPDKATPFPDNIAENYVSYLCNNVIPKARTMSEVKKETESDSTLQKLSQAIKTSIWSDPEIQPYTNVKDELSEYDGMLLRGTRLVLPQSLQQQPIELARAGHQGIVKTKRLTTTRESLVPVDRQNGSRENKKLYSVPSCNT</sequence>
<dbReference type="InterPro" id="IPR050951">
    <property type="entry name" value="Retrovirus_Pol_polyprotein"/>
</dbReference>
<proteinExistence type="predicted"/>
<name>A0A6S7HUV1_PARCT</name>
<organism evidence="1 2">
    <name type="scientific">Paramuricea clavata</name>
    <name type="common">Red gorgonian</name>
    <name type="synonym">Violescent sea-whip</name>
    <dbReference type="NCBI Taxonomy" id="317549"/>
    <lineage>
        <taxon>Eukaryota</taxon>
        <taxon>Metazoa</taxon>
        <taxon>Cnidaria</taxon>
        <taxon>Anthozoa</taxon>
        <taxon>Octocorallia</taxon>
        <taxon>Malacalcyonacea</taxon>
        <taxon>Plexauridae</taxon>
        <taxon>Paramuricea</taxon>
    </lineage>
</organism>